<dbReference type="PhylomeDB" id="B8MB58"/>
<dbReference type="Pfam" id="PF08031">
    <property type="entry name" value="BBE"/>
    <property type="match status" value="1"/>
</dbReference>
<dbReference type="RefSeq" id="XP_002482839.1">
    <property type="nucleotide sequence ID" value="XM_002482794.1"/>
</dbReference>
<sequence>MKVFVLAVASYAISVLAQDIDALSSLIKEVTVTSDDSGFPSLFPSETVQLTDDVIAAISRELQDNSTASLFMFGSDALSTANSTAKSHCKPLPGDSSWPSPSEWNTFNSLLGGSLIKASPAAAACYGLEYSAEKCASIISDWDTEGFQTSDPTSVMDPLYVGRSCMPPGLNYTNTCDMGAYPTYVVNVSSVAQIQLAVNFARNKGLRFVVKNTGHDLIGKASGKGALSVWTHWLKDKAYYPNFVSKDYTGPAIKFGAGVQVREAYEYAKSVQATVLGGESQSVGLAGWSMGGGHSPLSSLYGLGADQIVSIEVVLANGQFITANAEQNSDVFWMLRGGGGSTIGVMTSLTMKAYPQLPATTVTFNFTAVDGPALDAFWTGIESYVNNMQAFVDAGTYGYYALAILEDSAGNERHEFQMRPFFAPNMTIAETKTLLSPWFDVLDMLNISYNPVYTYKDNFYDAWYIGFPEETVGSDTTMISSRLMPRYVFENDTSRNQLFKDGFKNAVDNGILVIGLQLSGKGIAVDPPTDTAVLPAWRNTTTHLQFVGRFSATADWAIIQNQTLFVTNYTSVLRTLAPDSGCYLSEADFLEPNLQDAFYGVNYPQLYELKKTYDPTSLFFALTAVGSEDWEVQVEDPLPYSWNNNGRLCRKTT</sequence>
<dbReference type="InterPro" id="IPR050432">
    <property type="entry name" value="FAD-linked_Oxidoreductases_BP"/>
</dbReference>
<comment type="similarity">
    <text evidence="1">Belongs to the oxygen-dependent FAD-linked oxidoreductase family.</text>
</comment>
<evidence type="ECO:0000313" key="6">
    <source>
        <dbReference type="Proteomes" id="UP000001745"/>
    </source>
</evidence>
<dbReference type="GO" id="GO:0016491">
    <property type="term" value="F:oxidoreductase activity"/>
    <property type="evidence" value="ECO:0007669"/>
    <property type="project" value="UniProtKB-KW"/>
</dbReference>
<keyword evidence="6" id="KW-1185">Reference proteome</keyword>
<dbReference type="InterPro" id="IPR006094">
    <property type="entry name" value="Oxid_FAD_bind_N"/>
</dbReference>
<dbReference type="InterPro" id="IPR016169">
    <property type="entry name" value="FAD-bd_PCMH_sub2"/>
</dbReference>
<dbReference type="Proteomes" id="UP000001745">
    <property type="component" value="Unassembled WGS sequence"/>
</dbReference>
<dbReference type="SUPFAM" id="SSF56176">
    <property type="entry name" value="FAD-binding/transporter-associated domain-like"/>
    <property type="match status" value="1"/>
</dbReference>
<dbReference type="PANTHER" id="PTHR13878:SF91">
    <property type="entry name" value="FAD BINDING DOMAIN PROTEIN (AFU_ORTHOLOGUE AFUA_6G12070)-RELATED"/>
    <property type="match status" value="1"/>
</dbReference>
<dbReference type="PANTHER" id="PTHR13878">
    <property type="entry name" value="GULONOLACTONE OXIDASE"/>
    <property type="match status" value="1"/>
</dbReference>
<dbReference type="InterPro" id="IPR012951">
    <property type="entry name" value="BBE"/>
</dbReference>
<evidence type="ECO:0000256" key="1">
    <source>
        <dbReference type="ARBA" id="ARBA00005466"/>
    </source>
</evidence>
<dbReference type="Pfam" id="PF01565">
    <property type="entry name" value="FAD_binding_4"/>
    <property type="match status" value="1"/>
</dbReference>
<dbReference type="InterPro" id="IPR036318">
    <property type="entry name" value="FAD-bd_PCMH-like_sf"/>
</dbReference>
<dbReference type="EMBL" id="EQ962655">
    <property type="protein sequence ID" value="EED18847.1"/>
    <property type="molecule type" value="Genomic_DNA"/>
</dbReference>
<dbReference type="Gene3D" id="3.30.465.10">
    <property type="match status" value="1"/>
</dbReference>
<dbReference type="OMA" id="HANECQN"/>
<reference evidence="6" key="1">
    <citation type="journal article" date="2015" name="Genome Announc.">
        <title>Genome sequence of the AIDS-associated pathogen Penicillium marneffei (ATCC18224) and its near taxonomic relative Talaromyces stipitatus (ATCC10500).</title>
        <authorList>
            <person name="Nierman W.C."/>
            <person name="Fedorova-Abrams N.D."/>
            <person name="Andrianopoulos A."/>
        </authorList>
    </citation>
    <scope>NUCLEOTIDE SEQUENCE [LARGE SCALE GENOMIC DNA]</scope>
    <source>
        <strain evidence="6">ATCC 10500 / CBS 375.48 / QM 6759 / NRRL 1006</strain>
    </source>
</reference>
<evidence type="ECO:0000313" key="5">
    <source>
        <dbReference type="EMBL" id="EED18847.1"/>
    </source>
</evidence>
<feature type="signal peptide" evidence="3">
    <location>
        <begin position="1"/>
        <end position="17"/>
    </location>
</feature>
<accession>B8MB58</accession>
<evidence type="ECO:0000256" key="2">
    <source>
        <dbReference type="ARBA" id="ARBA00023002"/>
    </source>
</evidence>
<dbReference type="GeneID" id="8098073"/>
<proteinExistence type="inferred from homology"/>
<dbReference type="GO" id="GO:0071949">
    <property type="term" value="F:FAD binding"/>
    <property type="evidence" value="ECO:0007669"/>
    <property type="project" value="InterPro"/>
</dbReference>
<keyword evidence="2" id="KW-0560">Oxidoreductase</keyword>
<feature type="chain" id="PRO_5002874997" description="FAD-binding PCMH-type domain-containing protein" evidence="3">
    <location>
        <begin position="18"/>
        <end position="653"/>
    </location>
</feature>
<dbReference type="HOGENOM" id="CLU_018354_4_4_1"/>
<dbReference type="OrthoDB" id="9983560at2759"/>
<dbReference type="PROSITE" id="PS51387">
    <property type="entry name" value="FAD_PCMH"/>
    <property type="match status" value="1"/>
</dbReference>
<dbReference type="InParanoid" id="B8MB58"/>
<keyword evidence="3" id="KW-0732">Signal</keyword>
<dbReference type="AlphaFoldDB" id="B8MB58"/>
<feature type="domain" description="FAD-binding PCMH-type" evidence="4">
    <location>
        <begin position="178"/>
        <end position="356"/>
    </location>
</feature>
<evidence type="ECO:0000256" key="3">
    <source>
        <dbReference type="SAM" id="SignalP"/>
    </source>
</evidence>
<dbReference type="STRING" id="441959.B8MB58"/>
<evidence type="ECO:0000259" key="4">
    <source>
        <dbReference type="PROSITE" id="PS51387"/>
    </source>
</evidence>
<organism evidence="5 6">
    <name type="scientific">Talaromyces stipitatus (strain ATCC 10500 / CBS 375.48 / QM 6759 / NRRL 1006)</name>
    <name type="common">Penicillium stipitatum</name>
    <dbReference type="NCBI Taxonomy" id="441959"/>
    <lineage>
        <taxon>Eukaryota</taxon>
        <taxon>Fungi</taxon>
        <taxon>Dikarya</taxon>
        <taxon>Ascomycota</taxon>
        <taxon>Pezizomycotina</taxon>
        <taxon>Eurotiomycetes</taxon>
        <taxon>Eurotiomycetidae</taxon>
        <taxon>Eurotiales</taxon>
        <taxon>Trichocomaceae</taxon>
        <taxon>Talaromyces</taxon>
        <taxon>Talaromyces sect. Talaromyces</taxon>
    </lineage>
</organism>
<protein>
    <recommendedName>
        <fullName evidence="4">FAD-binding PCMH-type domain-containing protein</fullName>
    </recommendedName>
</protein>
<dbReference type="VEuPathDB" id="FungiDB:TSTA_125610"/>
<name>B8MB58_TALSN</name>
<dbReference type="InterPro" id="IPR016166">
    <property type="entry name" value="FAD-bd_PCMH"/>
</dbReference>
<dbReference type="eggNOG" id="ENOG502SIKZ">
    <property type="taxonomic scope" value="Eukaryota"/>
</dbReference>
<gene>
    <name evidence="5" type="ORF">TSTA_125610</name>
</gene>